<evidence type="ECO:0000256" key="5">
    <source>
        <dbReference type="ARBA" id="ARBA00022729"/>
    </source>
</evidence>
<dbReference type="Gene3D" id="3.40.228.10">
    <property type="entry name" value="Dimethylsulfoxide Reductase, domain 2"/>
    <property type="match status" value="1"/>
</dbReference>
<accession>A0A5K7ZJX1</accession>
<keyword evidence="7" id="KW-0408">Iron</keyword>
<evidence type="ECO:0000256" key="2">
    <source>
        <dbReference type="ARBA" id="ARBA00022485"/>
    </source>
</evidence>
<organism evidence="10 11">
    <name type="scientific">Desulfosarcina ovata subsp. sediminis</name>
    <dbReference type="NCBI Taxonomy" id="885957"/>
    <lineage>
        <taxon>Bacteria</taxon>
        <taxon>Pseudomonadati</taxon>
        <taxon>Thermodesulfobacteriota</taxon>
        <taxon>Desulfobacteria</taxon>
        <taxon>Desulfobacterales</taxon>
        <taxon>Desulfosarcinaceae</taxon>
        <taxon>Desulfosarcina</taxon>
    </lineage>
</organism>
<keyword evidence="8" id="KW-0411">Iron-sulfur</keyword>
<dbReference type="SMART" id="SM00926">
    <property type="entry name" value="Molybdop_Fe4S4"/>
    <property type="match status" value="1"/>
</dbReference>
<dbReference type="PROSITE" id="PS51669">
    <property type="entry name" value="4FE4S_MOW_BIS_MGD"/>
    <property type="match status" value="1"/>
</dbReference>
<comment type="similarity">
    <text evidence="1">Belongs to the prokaryotic molybdopterin-containing oxidoreductase family.</text>
</comment>
<dbReference type="InterPro" id="IPR006656">
    <property type="entry name" value="Mopterin_OxRdtase"/>
</dbReference>
<protein>
    <submittedName>
        <fullName evidence="10">Tetrathionate reductase subunit A</fullName>
    </submittedName>
</protein>
<reference evidence="10 11" key="1">
    <citation type="submission" date="2019-11" db="EMBL/GenBank/DDBJ databases">
        <title>Comparative genomics of hydrocarbon-degrading Desulfosarcina strains.</title>
        <authorList>
            <person name="Watanabe M."/>
            <person name="Kojima H."/>
            <person name="Fukui M."/>
        </authorList>
    </citation>
    <scope>NUCLEOTIDE SEQUENCE [LARGE SCALE GENOMIC DNA]</scope>
    <source>
        <strain evidence="10 11">28bB2T</strain>
    </source>
</reference>
<dbReference type="Pfam" id="PF01568">
    <property type="entry name" value="Molydop_binding"/>
    <property type="match status" value="1"/>
</dbReference>
<dbReference type="InterPro" id="IPR006963">
    <property type="entry name" value="Mopterin_OxRdtase_4Fe-4S_dom"/>
</dbReference>
<keyword evidence="4" id="KW-0479">Metal-binding</keyword>
<dbReference type="SUPFAM" id="SSF53706">
    <property type="entry name" value="Formate dehydrogenase/DMSO reductase, domains 1-3"/>
    <property type="match status" value="1"/>
</dbReference>
<evidence type="ECO:0000256" key="8">
    <source>
        <dbReference type="ARBA" id="ARBA00023014"/>
    </source>
</evidence>
<dbReference type="GO" id="GO:0046872">
    <property type="term" value="F:metal ion binding"/>
    <property type="evidence" value="ECO:0007669"/>
    <property type="project" value="UniProtKB-KW"/>
</dbReference>
<evidence type="ECO:0000313" key="11">
    <source>
        <dbReference type="Proteomes" id="UP000425960"/>
    </source>
</evidence>
<feature type="domain" description="4Fe-4S Mo/W bis-MGD-type" evidence="9">
    <location>
        <begin position="61"/>
        <end position="135"/>
    </location>
</feature>
<dbReference type="RefSeq" id="WP_155322967.1">
    <property type="nucleotide sequence ID" value="NZ_AP021876.1"/>
</dbReference>
<dbReference type="GO" id="GO:0043546">
    <property type="term" value="F:molybdopterin cofactor binding"/>
    <property type="evidence" value="ECO:0007669"/>
    <property type="project" value="InterPro"/>
</dbReference>
<dbReference type="Gene3D" id="2.40.40.20">
    <property type="match status" value="1"/>
</dbReference>
<evidence type="ECO:0000256" key="6">
    <source>
        <dbReference type="ARBA" id="ARBA00023002"/>
    </source>
</evidence>
<evidence type="ECO:0000256" key="4">
    <source>
        <dbReference type="ARBA" id="ARBA00022723"/>
    </source>
</evidence>
<dbReference type="InterPro" id="IPR006657">
    <property type="entry name" value="MoPterin_dinucl-bd_dom"/>
</dbReference>
<dbReference type="Gene3D" id="3.30.200.210">
    <property type="match status" value="1"/>
</dbReference>
<dbReference type="Proteomes" id="UP000425960">
    <property type="component" value="Chromosome"/>
</dbReference>
<evidence type="ECO:0000313" key="10">
    <source>
        <dbReference type="EMBL" id="BBO82518.1"/>
    </source>
</evidence>
<proteinExistence type="inferred from homology"/>
<evidence type="ECO:0000259" key="9">
    <source>
        <dbReference type="PROSITE" id="PS51669"/>
    </source>
</evidence>
<dbReference type="PANTHER" id="PTHR43742:SF9">
    <property type="entry name" value="TETRATHIONATE REDUCTASE SUBUNIT A"/>
    <property type="match status" value="1"/>
</dbReference>
<evidence type="ECO:0000256" key="7">
    <source>
        <dbReference type="ARBA" id="ARBA00023004"/>
    </source>
</evidence>
<gene>
    <name evidence="10" type="ORF">DSCO28_30840</name>
</gene>
<dbReference type="PANTHER" id="PTHR43742">
    <property type="entry name" value="TRIMETHYLAMINE-N-OXIDE REDUCTASE"/>
    <property type="match status" value="1"/>
</dbReference>
<evidence type="ECO:0000256" key="3">
    <source>
        <dbReference type="ARBA" id="ARBA00022505"/>
    </source>
</evidence>
<keyword evidence="2" id="KW-0004">4Fe-4S</keyword>
<dbReference type="GO" id="GO:0051539">
    <property type="term" value="F:4 iron, 4 sulfur cluster binding"/>
    <property type="evidence" value="ECO:0007669"/>
    <property type="project" value="UniProtKB-KW"/>
</dbReference>
<dbReference type="InterPro" id="IPR009010">
    <property type="entry name" value="Asp_de-COase-like_dom_sf"/>
</dbReference>
<dbReference type="Gene3D" id="3.40.50.740">
    <property type="match status" value="1"/>
</dbReference>
<evidence type="ECO:0000256" key="1">
    <source>
        <dbReference type="ARBA" id="ARBA00010312"/>
    </source>
</evidence>
<dbReference type="EMBL" id="AP021876">
    <property type="protein sequence ID" value="BBO82518.1"/>
    <property type="molecule type" value="Genomic_DNA"/>
</dbReference>
<dbReference type="AlphaFoldDB" id="A0A5K7ZJX1"/>
<keyword evidence="6" id="KW-0560">Oxidoreductase</keyword>
<sequence>MSQTHKGIFTLSRRRFFKAGGTAAAALCANTAVSTTTEAARKPLDPREVQEAAATRRSPDARTVHSVCLACNARCGVRGVVRKGRLVNISGNPYHPYNMQFDPIAYDTPLEQSLAVTSPVCGKALDTPQHIYSPYRLRVPLKRSGPRGSGQFEPIAWPDLIREIAEGGTLFSHLGEDRHVPGIRELISDDPIDPQDPDLGPKRNGLVFLTGRLQSGRKEFIDRFVKKSVGSKNRIGHTDICGLGFRMGNFALSDGKAVELKADPKNADYILVFGANIYEALQPGINTYGAMVASRRADGELAFSIVDPRATRASVHARDWLAVKPGQDGALAMAMIRRMIETGRINRGYLGAPNPIAVKKRGYGALCNASHLVICDGRHPDDGAFLRMHHLNPNLDEAAGNDRVIFARDGKTPVASLSAAEAALDREAAVKDVTGKTLRVKTAYRLLKEAAFAHSMADYAAICGVDRSLIERVADEFASHGTRAAVTQYHGAGNYVNGTYAAYAIAALNALVGSVNMKGGYLTGGGGCGKPTGGLYDLKSFPGGVKARGVAISREKAIYEKSAEYRRKRAQGGSGYPSRRPWFAFTRGGLCVEALSGIDEQYPYAAKVLFTYLFNPVYSIPGGYRFASTLADPAKVPLHVSIDIAVNESNLYADYIVPDLSFAEGHYGWLTPHAPGLCFTGIRSPMVKPLTDATPDGRPICTETLLIDLATRLQLPGFGHAAIPDAGGGRHDLSRAEDFYLRAFANIADGAKITPAGEGEIATVEAEYPISAHRGILPDEQWRRVCRMLARGGVFKPYDALFEGDIFIKGLPEVHLYNESLARSRNTLTGRRFSGTPAYVVPADAGGNDFSELENVYPFTVVTYKTRLHTQSRSLWSVHAMEIQDENRVEMNSADCRQLGLVTGDRVRLASVSNPAGITGRVQATKLVRPGCVAVSFHFGHSGFGAGPLTVKNGADVFLGGAAVIGKDGRLVVEPGFAKGLNPNDVALLDERLGRTPMVDLVGGIPDFSSTRVRIEKMISKVA</sequence>
<dbReference type="Pfam" id="PF00384">
    <property type="entry name" value="Molybdopterin"/>
    <property type="match status" value="1"/>
</dbReference>
<name>A0A5K7ZJX1_9BACT</name>
<dbReference type="GO" id="GO:0016491">
    <property type="term" value="F:oxidoreductase activity"/>
    <property type="evidence" value="ECO:0007669"/>
    <property type="project" value="UniProtKB-KW"/>
</dbReference>
<dbReference type="Pfam" id="PF04879">
    <property type="entry name" value="Molybdop_Fe4S4"/>
    <property type="match status" value="1"/>
</dbReference>
<dbReference type="SUPFAM" id="SSF50692">
    <property type="entry name" value="ADC-like"/>
    <property type="match status" value="1"/>
</dbReference>
<dbReference type="InterPro" id="IPR050612">
    <property type="entry name" value="Prok_Mopterin_Oxidored"/>
</dbReference>
<dbReference type="InterPro" id="IPR006311">
    <property type="entry name" value="TAT_signal"/>
</dbReference>
<keyword evidence="5" id="KW-0732">Signal</keyword>
<dbReference type="KEGG" id="dov:DSCO28_30840"/>
<dbReference type="PROSITE" id="PS51318">
    <property type="entry name" value="TAT"/>
    <property type="match status" value="1"/>
</dbReference>
<keyword evidence="3" id="KW-0500">Molybdenum</keyword>